<dbReference type="EMBL" id="JRLW01000013">
    <property type="protein sequence ID" value="KGO88996.1"/>
    <property type="molecule type" value="Genomic_DNA"/>
</dbReference>
<accession>A0A0A2MBG9</accession>
<keyword evidence="2" id="KW-1185">Reference proteome</keyword>
<name>A0A0A2MBG9_9FLAO</name>
<protein>
    <submittedName>
        <fullName evidence="1">Uncharacterized protein</fullName>
    </submittedName>
</protein>
<dbReference type="Proteomes" id="UP000030121">
    <property type="component" value="Unassembled WGS sequence"/>
</dbReference>
<dbReference type="STRING" id="1121899.GCA_000430025_02284"/>
<evidence type="ECO:0000313" key="1">
    <source>
        <dbReference type="EMBL" id="KGO88996.1"/>
    </source>
</evidence>
<sequence length="281" mass="33182">MLKLKMNSMNWIFNANSLNKKLNNEETQKISFTQKRKFSGEVGENIIILEEKSRNWVFTRYYEIVGIDQEKIEDDYNKITIAITLKDIFKEDKLIEDYSYSLLRVTDFKNPSKHYNKRVYNRIEDVEFEAIVNDKIYTNRTILGTILNALHPDHQKAFIEFLASEEPILLTNKTDVDKVLNYLYKYVESNIIEPIKYLKSSGELFSSIFGQEEFTNLGFAEDIESMENVKMVKPQIDLIEQYVEFLPLFSEPERDTTINTLFGNNKFRTLFRNSRLPLNLN</sequence>
<comment type="caution">
    <text evidence="1">The sequence shown here is derived from an EMBL/GenBank/DDBJ whole genome shotgun (WGS) entry which is preliminary data.</text>
</comment>
<evidence type="ECO:0000313" key="2">
    <source>
        <dbReference type="Proteomes" id="UP000030121"/>
    </source>
</evidence>
<organism evidence="1 2">
    <name type="scientific">Flavobacterium suncheonense GH29-5 = DSM 17707</name>
    <dbReference type="NCBI Taxonomy" id="1121899"/>
    <lineage>
        <taxon>Bacteria</taxon>
        <taxon>Pseudomonadati</taxon>
        <taxon>Bacteroidota</taxon>
        <taxon>Flavobacteriia</taxon>
        <taxon>Flavobacteriales</taxon>
        <taxon>Flavobacteriaceae</taxon>
        <taxon>Flavobacterium</taxon>
    </lineage>
</organism>
<reference evidence="1 2" key="1">
    <citation type="submission" date="2013-09" db="EMBL/GenBank/DDBJ databases">
        <authorList>
            <person name="Zeng Z."/>
            <person name="Chen C."/>
        </authorList>
    </citation>
    <scope>NUCLEOTIDE SEQUENCE [LARGE SCALE GENOMIC DNA]</scope>
    <source>
        <strain evidence="1 2">GH29-5</strain>
    </source>
</reference>
<gene>
    <name evidence="1" type="ORF">Q764_10350</name>
</gene>
<dbReference type="AlphaFoldDB" id="A0A0A2MBG9"/>
<proteinExistence type="predicted"/>